<dbReference type="Proteomes" id="UP000637628">
    <property type="component" value="Unassembled WGS sequence"/>
</dbReference>
<evidence type="ECO:0000313" key="2">
    <source>
        <dbReference type="EMBL" id="GIE05481.1"/>
    </source>
</evidence>
<reference evidence="2 3" key="1">
    <citation type="submission" date="2021-01" db="EMBL/GenBank/DDBJ databases">
        <title>Whole genome shotgun sequence of Actinoplanes durhamensis NBRC 14914.</title>
        <authorList>
            <person name="Komaki H."/>
            <person name="Tamura T."/>
        </authorList>
    </citation>
    <scope>NUCLEOTIDE SEQUENCE [LARGE SCALE GENOMIC DNA]</scope>
    <source>
        <strain evidence="2 3">NBRC 14914</strain>
    </source>
</reference>
<evidence type="ECO:0000259" key="1">
    <source>
        <dbReference type="PROSITE" id="PS50206"/>
    </source>
</evidence>
<protein>
    <recommendedName>
        <fullName evidence="1">Rhodanese domain-containing protein</fullName>
    </recommendedName>
</protein>
<dbReference type="EMBL" id="BOML01000056">
    <property type="protein sequence ID" value="GIE05481.1"/>
    <property type="molecule type" value="Genomic_DNA"/>
</dbReference>
<accession>A0ABQ3Z6T7</accession>
<dbReference type="PANTHER" id="PTHR43031:SF1">
    <property type="entry name" value="PYRIDINE NUCLEOTIDE-DISULPHIDE OXIDOREDUCTASE"/>
    <property type="match status" value="1"/>
</dbReference>
<dbReference type="InterPro" id="IPR001763">
    <property type="entry name" value="Rhodanese-like_dom"/>
</dbReference>
<gene>
    <name evidence="2" type="ORF">Adu01nite_68310</name>
</gene>
<dbReference type="InterPro" id="IPR036873">
    <property type="entry name" value="Rhodanese-like_dom_sf"/>
</dbReference>
<evidence type="ECO:0000313" key="3">
    <source>
        <dbReference type="Proteomes" id="UP000637628"/>
    </source>
</evidence>
<dbReference type="PANTHER" id="PTHR43031">
    <property type="entry name" value="FAD-DEPENDENT OXIDOREDUCTASE"/>
    <property type="match status" value="1"/>
</dbReference>
<proteinExistence type="predicted"/>
<dbReference type="SUPFAM" id="SSF52821">
    <property type="entry name" value="Rhodanese/Cell cycle control phosphatase"/>
    <property type="match status" value="1"/>
</dbReference>
<name>A0ABQ3Z6T7_9ACTN</name>
<dbReference type="Pfam" id="PF00581">
    <property type="entry name" value="Rhodanese"/>
    <property type="match status" value="1"/>
</dbReference>
<sequence>MRPEVDLPTFAAAHRDGALVIDVREPSEYVTGHVSGAVPMPLGQVTARVGELPRGVPVYVICAGGNRSLTAADHLIRAGVDARSVAGGTAAWLRAGHRIVRGARTTA</sequence>
<feature type="domain" description="Rhodanese" evidence="1">
    <location>
        <begin position="14"/>
        <end position="101"/>
    </location>
</feature>
<dbReference type="PROSITE" id="PS50206">
    <property type="entry name" value="RHODANESE_3"/>
    <property type="match status" value="1"/>
</dbReference>
<organism evidence="2 3">
    <name type="scientific">Paractinoplanes durhamensis</name>
    <dbReference type="NCBI Taxonomy" id="113563"/>
    <lineage>
        <taxon>Bacteria</taxon>
        <taxon>Bacillati</taxon>
        <taxon>Actinomycetota</taxon>
        <taxon>Actinomycetes</taxon>
        <taxon>Micromonosporales</taxon>
        <taxon>Micromonosporaceae</taxon>
        <taxon>Paractinoplanes</taxon>
    </lineage>
</organism>
<keyword evidence="3" id="KW-1185">Reference proteome</keyword>
<dbReference type="SMART" id="SM00450">
    <property type="entry name" value="RHOD"/>
    <property type="match status" value="1"/>
</dbReference>
<dbReference type="RefSeq" id="WP_239132894.1">
    <property type="nucleotide sequence ID" value="NZ_BAAATX010000018.1"/>
</dbReference>
<dbReference type="InterPro" id="IPR050229">
    <property type="entry name" value="GlpE_sulfurtransferase"/>
</dbReference>
<dbReference type="Gene3D" id="3.40.250.10">
    <property type="entry name" value="Rhodanese-like domain"/>
    <property type="match status" value="1"/>
</dbReference>
<comment type="caution">
    <text evidence="2">The sequence shown here is derived from an EMBL/GenBank/DDBJ whole genome shotgun (WGS) entry which is preliminary data.</text>
</comment>
<dbReference type="CDD" id="cd00158">
    <property type="entry name" value="RHOD"/>
    <property type="match status" value="1"/>
</dbReference>